<evidence type="ECO:0000313" key="1">
    <source>
        <dbReference type="EMBL" id="KAL3807263.1"/>
    </source>
</evidence>
<dbReference type="Proteomes" id="UP001530377">
    <property type="component" value="Unassembled WGS sequence"/>
</dbReference>
<dbReference type="Pfam" id="PF06677">
    <property type="entry name" value="Auto_anti-p27"/>
    <property type="match status" value="1"/>
</dbReference>
<proteinExistence type="predicted"/>
<dbReference type="AlphaFoldDB" id="A0ABD3R3W5"/>
<reference evidence="1 2" key="1">
    <citation type="submission" date="2024-10" db="EMBL/GenBank/DDBJ databases">
        <title>Updated reference genomes for cyclostephanoid diatoms.</title>
        <authorList>
            <person name="Roberts W.R."/>
            <person name="Alverson A.J."/>
        </authorList>
    </citation>
    <scope>NUCLEOTIDE SEQUENCE [LARGE SCALE GENOMIC DNA]</scope>
    <source>
        <strain evidence="1 2">AJA228-03</strain>
    </source>
</reference>
<dbReference type="InterPro" id="IPR009563">
    <property type="entry name" value="SSSCA1"/>
</dbReference>
<accession>A0ABD3R3W5</accession>
<feature type="non-terminal residue" evidence="1">
    <location>
        <position position="116"/>
    </location>
</feature>
<organism evidence="1 2">
    <name type="scientific">Cyclostephanos tholiformis</name>
    <dbReference type="NCBI Taxonomy" id="382380"/>
    <lineage>
        <taxon>Eukaryota</taxon>
        <taxon>Sar</taxon>
        <taxon>Stramenopiles</taxon>
        <taxon>Ochrophyta</taxon>
        <taxon>Bacillariophyta</taxon>
        <taxon>Coscinodiscophyceae</taxon>
        <taxon>Thalassiosirophycidae</taxon>
        <taxon>Stephanodiscales</taxon>
        <taxon>Stephanodiscaceae</taxon>
        <taxon>Cyclostephanos</taxon>
    </lineage>
</organism>
<evidence type="ECO:0000313" key="2">
    <source>
        <dbReference type="Proteomes" id="UP001530377"/>
    </source>
</evidence>
<keyword evidence="2" id="KW-1185">Reference proteome</keyword>
<dbReference type="EMBL" id="JALLPB020000654">
    <property type="protein sequence ID" value="KAL3807263.1"/>
    <property type="molecule type" value="Genomic_DNA"/>
</dbReference>
<protein>
    <submittedName>
        <fullName evidence="1">Uncharacterized protein</fullName>
    </submittedName>
</protein>
<gene>
    <name evidence="1" type="ORF">ACHAXA_004639</name>
</gene>
<comment type="caution">
    <text evidence="1">The sequence shown here is derived from an EMBL/GenBank/DDBJ whole genome shotgun (WGS) entry which is preliminary data.</text>
</comment>
<sequence length="116" mass="12368">MSSMASNHQRSVSGTEVHFYETHHANKENNPHCSTVTVNSTYAERELTRLLKKGWLSTGKECNACGMPIIIKSKGGLFECVICGVLGGEADYNSDVVDLDPPLAGPAVTGSSGLIE</sequence>
<name>A0ABD3R3W5_9STRA</name>